<dbReference type="EMBL" id="LXQA010668343">
    <property type="protein sequence ID" value="MCI65034.1"/>
    <property type="molecule type" value="Genomic_DNA"/>
</dbReference>
<sequence>GGCVRKKGASVCRNGEGFVKVVSLKVPDTSVAVAKGLSLEECEKQCLRDCSCTAYAAADVSNGGSGCLAWHGDLMDIQKLTDQG</sequence>
<dbReference type="GO" id="GO:0016301">
    <property type="term" value="F:kinase activity"/>
    <property type="evidence" value="ECO:0007669"/>
    <property type="project" value="UniProtKB-KW"/>
</dbReference>
<keyword evidence="3" id="KW-1185">Reference proteome</keyword>
<evidence type="ECO:0000313" key="3">
    <source>
        <dbReference type="Proteomes" id="UP000265520"/>
    </source>
</evidence>
<name>A0A392TWG0_9FABA</name>
<keyword evidence="2" id="KW-0418">Kinase</keyword>
<dbReference type="Proteomes" id="UP000265520">
    <property type="component" value="Unassembled WGS sequence"/>
</dbReference>
<dbReference type="Pfam" id="PF08276">
    <property type="entry name" value="PAN_2"/>
    <property type="match status" value="1"/>
</dbReference>
<dbReference type="GO" id="GO:0030246">
    <property type="term" value="F:carbohydrate binding"/>
    <property type="evidence" value="ECO:0007669"/>
    <property type="project" value="UniProtKB-KW"/>
</dbReference>
<evidence type="ECO:0000259" key="1">
    <source>
        <dbReference type="PROSITE" id="PS50948"/>
    </source>
</evidence>
<protein>
    <submittedName>
        <fullName evidence="2">G-type lectin S-receptor-like serine/threonine-protein kinase</fullName>
    </submittedName>
</protein>
<evidence type="ECO:0000313" key="2">
    <source>
        <dbReference type="EMBL" id="MCI65034.1"/>
    </source>
</evidence>
<dbReference type="PROSITE" id="PS50948">
    <property type="entry name" value="PAN"/>
    <property type="match status" value="1"/>
</dbReference>
<comment type="caution">
    <text evidence="2">The sequence shown here is derived from an EMBL/GenBank/DDBJ whole genome shotgun (WGS) entry which is preliminary data.</text>
</comment>
<dbReference type="CDD" id="cd01098">
    <property type="entry name" value="PAN_AP_plant"/>
    <property type="match status" value="1"/>
</dbReference>
<accession>A0A392TWG0</accession>
<dbReference type="SUPFAM" id="SSF57414">
    <property type="entry name" value="Hairpin loop containing domain-like"/>
    <property type="match status" value="1"/>
</dbReference>
<feature type="domain" description="Apple" evidence="1">
    <location>
        <begin position="12"/>
        <end position="84"/>
    </location>
</feature>
<keyword evidence="2" id="KW-0808">Transferase</keyword>
<keyword evidence="2" id="KW-0675">Receptor</keyword>
<dbReference type="Gene3D" id="3.50.4.10">
    <property type="entry name" value="Hepatocyte Growth Factor"/>
    <property type="match status" value="1"/>
</dbReference>
<dbReference type="AlphaFoldDB" id="A0A392TWG0"/>
<reference evidence="2 3" key="1">
    <citation type="journal article" date="2018" name="Front. Plant Sci.">
        <title>Red Clover (Trifolium pratense) and Zigzag Clover (T. medium) - A Picture of Genomic Similarities and Differences.</title>
        <authorList>
            <person name="Dluhosova J."/>
            <person name="Istvanek J."/>
            <person name="Nedelnik J."/>
            <person name="Repkova J."/>
        </authorList>
    </citation>
    <scope>NUCLEOTIDE SEQUENCE [LARGE SCALE GENOMIC DNA]</scope>
    <source>
        <strain evidence="3">cv. 10/8</strain>
        <tissue evidence="2">Leaf</tissue>
    </source>
</reference>
<dbReference type="PANTHER" id="PTHR32444:SF83">
    <property type="entry name" value="G-TYPE LECTIN S-RECEPTOR-LIKE SERINE_THREONINE-PROTEIN KINASE LECRK3"/>
    <property type="match status" value="1"/>
</dbReference>
<dbReference type="InterPro" id="IPR003609">
    <property type="entry name" value="Pan_app"/>
</dbReference>
<feature type="non-terminal residue" evidence="2">
    <location>
        <position position="84"/>
    </location>
</feature>
<organism evidence="2 3">
    <name type="scientific">Trifolium medium</name>
    <dbReference type="NCBI Taxonomy" id="97028"/>
    <lineage>
        <taxon>Eukaryota</taxon>
        <taxon>Viridiplantae</taxon>
        <taxon>Streptophyta</taxon>
        <taxon>Embryophyta</taxon>
        <taxon>Tracheophyta</taxon>
        <taxon>Spermatophyta</taxon>
        <taxon>Magnoliopsida</taxon>
        <taxon>eudicotyledons</taxon>
        <taxon>Gunneridae</taxon>
        <taxon>Pentapetalae</taxon>
        <taxon>rosids</taxon>
        <taxon>fabids</taxon>
        <taxon>Fabales</taxon>
        <taxon>Fabaceae</taxon>
        <taxon>Papilionoideae</taxon>
        <taxon>50 kb inversion clade</taxon>
        <taxon>NPAAA clade</taxon>
        <taxon>Hologalegina</taxon>
        <taxon>IRL clade</taxon>
        <taxon>Trifolieae</taxon>
        <taxon>Trifolium</taxon>
    </lineage>
</organism>
<proteinExistence type="predicted"/>
<keyword evidence="2" id="KW-0430">Lectin</keyword>
<dbReference type="PANTHER" id="PTHR32444">
    <property type="entry name" value="BULB-TYPE LECTIN DOMAIN-CONTAINING PROTEIN"/>
    <property type="match status" value="1"/>
</dbReference>
<feature type="non-terminal residue" evidence="2">
    <location>
        <position position="1"/>
    </location>
</feature>